<dbReference type="SMART" id="SM00360">
    <property type="entry name" value="RRM"/>
    <property type="match status" value="3"/>
</dbReference>
<dbReference type="CDD" id="cd12232">
    <property type="entry name" value="RRM3_U2AF65"/>
    <property type="match status" value="1"/>
</dbReference>
<dbReference type="EMBL" id="LDAU01000096">
    <property type="protein sequence ID" value="KRX06402.1"/>
    <property type="molecule type" value="Genomic_DNA"/>
</dbReference>
<evidence type="ECO:0000259" key="5">
    <source>
        <dbReference type="PROSITE" id="PS50102"/>
    </source>
</evidence>
<evidence type="ECO:0000256" key="4">
    <source>
        <dbReference type="PROSITE-ProRule" id="PRU00176"/>
    </source>
</evidence>
<dbReference type="PANTHER" id="PTHR23139">
    <property type="entry name" value="RNA-BINDING PROTEIN"/>
    <property type="match status" value="1"/>
</dbReference>
<dbReference type="InParanoid" id="A0A0V0QW08"/>
<keyword evidence="7" id="KW-1185">Reference proteome</keyword>
<dbReference type="GO" id="GO:0008380">
    <property type="term" value="P:RNA splicing"/>
    <property type="evidence" value="ECO:0007669"/>
    <property type="project" value="UniProtKB-KW"/>
</dbReference>
<dbReference type="InterPro" id="IPR000504">
    <property type="entry name" value="RRM_dom"/>
</dbReference>
<evidence type="ECO:0000256" key="1">
    <source>
        <dbReference type="ARBA" id="ARBA00022664"/>
    </source>
</evidence>
<keyword evidence="3" id="KW-0508">mRNA splicing</keyword>
<dbReference type="InterPro" id="IPR012677">
    <property type="entry name" value="Nucleotide-bd_a/b_plait_sf"/>
</dbReference>
<dbReference type="Proteomes" id="UP000054937">
    <property type="component" value="Unassembled WGS sequence"/>
</dbReference>
<organism evidence="6 7">
    <name type="scientific">Pseudocohnilembus persalinus</name>
    <name type="common">Ciliate</name>
    <dbReference type="NCBI Taxonomy" id="266149"/>
    <lineage>
        <taxon>Eukaryota</taxon>
        <taxon>Sar</taxon>
        <taxon>Alveolata</taxon>
        <taxon>Ciliophora</taxon>
        <taxon>Intramacronucleata</taxon>
        <taxon>Oligohymenophorea</taxon>
        <taxon>Scuticociliatia</taxon>
        <taxon>Philasterida</taxon>
        <taxon>Pseudocohnilembidae</taxon>
        <taxon>Pseudocohnilembus</taxon>
    </lineage>
</organism>
<dbReference type="Gene3D" id="3.30.70.330">
    <property type="match status" value="3"/>
</dbReference>
<reference evidence="6 7" key="1">
    <citation type="journal article" date="2015" name="Sci. Rep.">
        <title>Genome of the facultative scuticociliatosis pathogen Pseudocohnilembus persalinus provides insight into its virulence through horizontal gene transfer.</title>
        <authorList>
            <person name="Xiong J."/>
            <person name="Wang G."/>
            <person name="Cheng J."/>
            <person name="Tian M."/>
            <person name="Pan X."/>
            <person name="Warren A."/>
            <person name="Jiang C."/>
            <person name="Yuan D."/>
            <person name="Miao W."/>
        </authorList>
    </citation>
    <scope>NUCLEOTIDE SEQUENCE [LARGE SCALE GENOMIC DNA]</scope>
    <source>
        <strain evidence="6">36N120E</strain>
    </source>
</reference>
<proteinExistence type="predicted"/>
<name>A0A0V0QW08_PSEPJ</name>
<dbReference type="GO" id="GO:0003723">
    <property type="term" value="F:RNA binding"/>
    <property type="evidence" value="ECO:0007669"/>
    <property type="project" value="UniProtKB-UniRule"/>
</dbReference>
<accession>A0A0V0QW08</accession>
<dbReference type="AlphaFoldDB" id="A0A0V0QW08"/>
<dbReference type="Pfam" id="PF00076">
    <property type="entry name" value="RRM_1"/>
    <property type="match status" value="1"/>
</dbReference>
<evidence type="ECO:0000313" key="6">
    <source>
        <dbReference type="EMBL" id="KRX06402.1"/>
    </source>
</evidence>
<keyword evidence="2 4" id="KW-0694">RNA-binding</keyword>
<dbReference type="InterPro" id="IPR035979">
    <property type="entry name" value="RBD_domain_sf"/>
</dbReference>
<evidence type="ECO:0000313" key="7">
    <source>
        <dbReference type="Proteomes" id="UP000054937"/>
    </source>
</evidence>
<comment type="caution">
    <text evidence="6">The sequence shown here is derived from an EMBL/GenBank/DDBJ whole genome shotgun (WGS) entry which is preliminary data.</text>
</comment>
<dbReference type="PROSITE" id="PS50102">
    <property type="entry name" value="RRM"/>
    <property type="match status" value="2"/>
</dbReference>
<feature type="domain" description="RRM" evidence="5">
    <location>
        <begin position="63"/>
        <end position="145"/>
    </location>
</feature>
<evidence type="ECO:0000256" key="2">
    <source>
        <dbReference type="ARBA" id="ARBA00022884"/>
    </source>
</evidence>
<evidence type="ECO:0000256" key="3">
    <source>
        <dbReference type="ARBA" id="ARBA00023187"/>
    </source>
</evidence>
<dbReference type="OrthoDB" id="311388at2759"/>
<feature type="domain" description="RRM" evidence="5">
    <location>
        <begin position="180"/>
        <end position="258"/>
    </location>
</feature>
<dbReference type="SUPFAM" id="SSF54928">
    <property type="entry name" value="RNA-binding domain, RBD"/>
    <property type="match status" value="2"/>
</dbReference>
<dbReference type="OMA" id="IVMTSFY"/>
<gene>
    <name evidence="6" type="ORF">PPERSA_05015</name>
</gene>
<dbReference type="GO" id="GO:0006397">
    <property type="term" value="P:mRNA processing"/>
    <property type="evidence" value="ECO:0007669"/>
    <property type="project" value="UniProtKB-KW"/>
</dbReference>
<keyword evidence="1" id="KW-0507">mRNA processing</keyword>
<sequence>MQTNIKNGLQLNIQNQSTGLRTLEIQQVPQVQIQQQQVQKAILLPDGTMKVPQHEHKFYQHALRVYVGNIPDSVDQKQIETFISDSLKLCGGCLDPGVPIFSGKLNMAKKFIFLTMRSIEEASALLELDGLIYQGKSLRIRRPTDYATNKKVIGMREVPILDLTKIQIQKISTQVENTPDKLWITNIPEQYNEQQIIDILQQFGQLKSFHLAADKVTNQSKGFAFCEFQNTQQTDYCIQQMNGKILEGRAIQIKRSINNDQISAMDGNSIDYDKYTENFILTYKEQFLGLNNQFNMLNNQKSQQQQQQQPTTLYNYDKLKQMSQNSTAIIRVSNIIDKEQIEQEKEYKAVFEDIKQQFQKVGQINQIIIPRIKDGYEADGIGNIYIEYIDEGHAQIAKFAIEDMEFDNKKVQIEFYDARKFADQIYI</sequence>
<protein>
    <recommendedName>
        <fullName evidence="5">RRM domain-containing protein</fullName>
    </recommendedName>
</protein>